<dbReference type="CDD" id="cd08821">
    <property type="entry name" value="FMT_core_like_1"/>
    <property type="match status" value="1"/>
</dbReference>
<dbReference type="SUPFAM" id="SSF55729">
    <property type="entry name" value="Acyl-CoA N-acyltransferases (Nat)"/>
    <property type="match status" value="1"/>
</dbReference>
<dbReference type="InterPro" id="IPR016181">
    <property type="entry name" value="Acyl_CoA_acyltransferase"/>
</dbReference>
<dbReference type="Pfam" id="PF13302">
    <property type="entry name" value="Acetyltransf_3"/>
    <property type="match status" value="1"/>
</dbReference>
<dbReference type="SUPFAM" id="SSF53328">
    <property type="entry name" value="Formyltransferase"/>
    <property type="match status" value="1"/>
</dbReference>
<dbReference type="OrthoDB" id="5358891at2"/>
<dbReference type="EMBL" id="CP000089">
    <property type="protein sequence ID" value="AAZ46002.1"/>
    <property type="molecule type" value="Genomic_DNA"/>
</dbReference>
<dbReference type="PROSITE" id="PS51186">
    <property type="entry name" value="GNAT"/>
    <property type="match status" value="1"/>
</dbReference>
<dbReference type="HOGENOM" id="CLU_656760_0_0_4"/>
<sequence>MPLRPLAERDLAMVRNWRNHPFVRLSMFSTQLIEESEHLAWFERVSVNPEVCWLVHEDDTGKPDGAVYFTEYRPHQGMAFWGFYRDPEATGGSSTRLGMDGLDYAFDQLKLRKLNADVLANNQRSIAFHERLGFQREGVFRDGHLADSGPVDVIRYGILENEWREQRPWVLACLEARAHRTLPERSDLQQYIVASCKAWHRPGFEALQRETPGDWTWVSCPSELMAALEHQSPSYIFFLHWSWLVPKDVWSRYECVCFHMTDVPYGRGGSPLQNLIAAGHTETKLSALRMLAQMDAGPVYAKRPLHLNGRAEDIYLRAGALSFELISWIVDQKPEPLEQQGGPLTFKRRTPDQSVLPSQGALDKLYDHIRMLDAPGYPLAFIEHGAFRICFSNAELKNGILEARAQISKCQSTKGADT</sequence>
<dbReference type="eggNOG" id="COG1670">
    <property type="taxonomic scope" value="Bacteria"/>
</dbReference>
<dbReference type="AlphaFoldDB" id="Q47GM9"/>
<dbReference type="SUPFAM" id="SSF50486">
    <property type="entry name" value="FMT C-terminal domain-like"/>
    <property type="match status" value="1"/>
</dbReference>
<dbReference type="Pfam" id="PF21553">
    <property type="entry name" value="Formyl_trans_C_2"/>
    <property type="match status" value="1"/>
</dbReference>
<dbReference type="InterPro" id="IPR020036">
    <property type="entry name" value="PseH"/>
</dbReference>
<dbReference type="NCBIfam" id="TIGR03585">
    <property type="entry name" value="PseH"/>
    <property type="match status" value="1"/>
</dbReference>
<dbReference type="KEGG" id="dar:Daro_1247"/>
<dbReference type="InterPro" id="IPR036477">
    <property type="entry name" value="Formyl_transf_N_sf"/>
</dbReference>
<protein>
    <submittedName>
        <fullName evidence="2">GCN5-related N-acetyltransferase</fullName>
    </submittedName>
</protein>
<dbReference type="Gene3D" id="3.40.50.170">
    <property type="entry name" value="Formyl transferase, N-terminal domain"/>
    <property type="match status" value="1"/>
</dbReference>
<reference evidence="2" key="1">
    <citation type="submission" date="2005-08" db="EMBL/GenBank/DDBJ databases">
        <title>Complete sequence of Dechloromonas aromatica RCB.</title>
        <authorList>
            <person name="Salinero K.K."/>
            <person name="Copeland A."/>
            <person name="Lucas S."/>
            <person name="Lapidus A."/>
            <person name="Barry K."/>
            <person name="Detter J.C."/>
            <person name="Glavina T."/>
            <person name="Hammon N."/>
            <person name="Israni S."/>
            <person name="Pitluck S."/>
            <person name="Di Bartolo G."/>
            <person name="Trong S."/>
            <person name="Schmutz J."/>
            <person name="Larimer F."/>
            <person name="Land M."/>
            <person name="Ivanova N."/>
            <person name="Richardson P."/>
        </authorList>
    </citation>
    <scope>NUCLEOTIDE SEQUENCE</scope>
    <source>
        <strain evidence="2">RCB</strain>
    </source>
</reference>
<evidence type="ECO:0000313" key="2">
    <source>
        <dbReference type="EMBL" id="AAZ46002.1"/>
    </source>
</evidence>
<dbReference type="PANTHER" id="PTHR43415">
    <property type="entry name" value="SPERMIDINE N(1)-ACETYLTRANSFERASE"/>
    <property type="match status" value="1"/>
</dbReference>
<gene>
    <name evidence="2" type="ordered locus">Daro_1247</name>
</gene>
<dbReference type="eggNOG" id="COG0223">
    <property type="taxonomic scope" value="Bacteria"/>
</dbReference>
<accession>Q47GM9</accession>
<dbReference type="Gene3D" id="3.10.25.20">
    <property type="match status" value="1"/>
</dbReference>
<dbReference type="PANTHER" id="PTHR43415:SF3">
    <property type="entry name" value="GNAT-FAMILY ACETYLTRANSFERASE"/>
    <property type="match status" value="1"/>
</dbReference>
<dbReference type="Gene3D" id="3.40.630.30">
    <property type="match status" value="1"/>
</dbReference>
<organism evidence="2">
    <name type="scientific">Dechloromonas aromatica (strain RCB)</name>
    <dbReference type="NCBI Taxonomy" id="159087"/>
    <lineage>
        <taxon>Bacteria</taxon>
        <taxon>Pseudomonadati</taxon>
        <taxon>Pseudomonadota</taxon>
        <taxon>Betaproteobacteria</taxon>
        <taxon>Rhodocyclales</taxon>
        <taxon>Azonexaceae</taxon>
        <taxon>Dechloromonas</taxon>
    </lineage>
</organism>
<feature type="domain" description="N-acetyltransferase" evidence="1">
    <location>
        <begin position="1"/>
        <end position="161"/>
    </location>
</feature>
<dbReference type="InterPro" id="IPR000182">
    <property type="entry name" value="GNAT_dom"/>
</dbReference>
<keyword evidence="2" id="KW-0808">Transferase</keyword>
<dbReference type="InterPro" id="IPR011034">
    <property type="entry name" value="Formyl_transferase-like_C_sf"/>
</dbReference>
<evidence type="ECO:0000259" key="1">
    <source>
        <dbReference type="PROSITE" id="PS51186"/>
    </source>
</evidence>
<dbReference type="GO" id="GO:0016747">
    <property type="term" value="F:acyltransferase activity, transferring groups other than amino-acyl groups"/>
    <property type="evidence" value="ECO:0007669"/>
    <property type="project" value="InterPro"/>
</dbReference>
<dbReference type="STRING" id="159087.Daro_1247"/>
<proteinExistence type="predicted"/>
<dbReference type="InterPro" id="IPR049355">
    <property type="entry name" value="Formyl_trans-like_C"/>
</dbReference>
<name>Q47GM9_DECAR</name>